<organism evidence="1 2">
    <name type="scientific">Pleurodeles waltl</name>
    <name type="common">Iberian ribbed newt</name>
    <dbReference type="NCBI Taxonomy" id="8319"/>
    <lineage>
        <taxon>Eukaryota</taxon>
        <taxon>Metazoa</taxon>
        <taxon>Chordata</taxon>
        <taxon>Craniata</taxon>
        <taxon>Vertebrata</taxon>
        <taxon>Euteleostomi</taxon>
        <taxon>Amphibia</taxon>
        <taxon>Batrachia</taxon>
        <taxon>Caudata</taxon>
        <taxon>Salamandroidea</taxon>
        <taxon>Salamandridae</taxon>
        <taxon>Pleurodelinae</taxon>
        <taxon>Pleurodeles</taxon>
    </lineage>
</organism>
<keyword evidence="2" id="KW-1185">Reference proteome</keyword>
<evidence type="ECO:0000313" key="2">
    <source>
        <dbReference type="Proteomes" id="UP001066276"/>
    </source>
</evidence>
<accession>A0AAV7RHT4</accession>
<gene>
    <name evidence="1" type="ORF">NDU88_004775</name>
</gene>
<reference evidence="1" key="1">
    <citation type="journal article" date="2022" name="bioRxiv">
        <title>Sequencing and chromosome-scale assembly of the giantPleurodeles waltlgenome.</title>
        <authorList>
            <person name="Brown T."/>
            <person name="Elewa A."/>
            <person name="Iarovenko S."/>
            <person name="Subramanian E."/>
            <person name="Araus A.J."/>
            <person name="Petzold A."/>
            <person name="Susuki M."/>
            <person name="Suzuki K.-i.T."/>
            <person name="Hayashi T."/>
            <person name="Toyoda A."/>
            <person name="Oliveira C."/>
            <person name="Osipova E."/>
            <person name="Leigh N.D."/>
            <person name="Simon A."/>
            <person name="Yun M.H."/>
        </authorList>
    </citation>
    <scope>NUCLEOTIDE SEQUENCE</scope>
    <source>
        <strain evidence="1">20211129_DDA</strain>
        <tissue evidence="1">Liver</tissue>
    </source>
</reference>
<dbReference type="EMBL" id="JANPWB010000009">
    <property type="protein sequence ID" value="KAJ1151996.1"/>
    <property type="molecule type" value="Genomic_DNA"/>
</dbReference>
<sequence>MLKLIKEELNSLAGVRYYINWRRVALHGTGIGDFHPWKELLEHIIVADNVSCGKIESLFEQKTLNMSSFNVLKQEEQGLPENDTDVAGLIS</sequence>
<protein>
    <submittedName>
        <fullName evidence="1">Uncharacterized protein</fullName>
    </submittedName>
</protein>
<evidence type="ECO:0000313" key="1">
    <source>
        <dbReference type="EMBL" id="KAJ1151996.1"/>
    </source>
</evidence>
<name>A0AAV7RHT4_PLEWA</name>
<dbReference type="Proteomes" id="UP001066276">
    <property type="component" value="Chromosome 5"/>
</dbReference>
<dbReference type="AlphaFoldDB" id="A0AAV7RHT4"/>
<comment type="caution">
    <text evidence="1">The sequence shown here is derived from an EMBL/GenBank/DDBJ whole genome shotgun (WGS) entry which is preliminary data.</text>
</comment>
<proteinExistence type="predicted"/>